<evidence type="ECO:0000259" key="1">
    <source>
        <dbReference type="Pfam" id="PF01464"/>
    </source>
</evidence>
<dbReference type="SUPFAM" id="SSF53955">
    <property type="entry name" value="Lysozyme-like"/>
    <property type="match status" value="1"/>
</dbReference>
<accession>A0A3A5JTL2</accession>
<sequence>MARLNDSQASFARNLDNKYGFPQGTMETLVHTESGGKGDVTSSKGARGYAQLMPSAMTDAGMSGVDPASLPYKQQLSIAAAHLNRGMKRFGDIGMAIAGYNSGNGRMNAVRNGKTTLPDETANYLQKFSDAGIIPEDSEALQYAQSAKRPARKELQQPDYGELDNAISAVGDTSAWESRRAQFTNQQAGRPTASSWEEKRAQFLSNTSPGEQQPEVAQSNLNPEMEYLSPEMKAAPEQAARGIANIPFDVMDAGIGVMNAAQSAGAWAGKQLGMGDGTYIPLSPVSRPVDRPTDPYAKIGEEIGPYLIPGVAAEKTAAATASVANAPRAQRAATQVAGMLSENLPGTLVASQENGQIDPAKFAQETALGLAGSTAGRAMVRSGQKVVNAIRGAGQDADAGAQSTMNAAAPDMATAPNVTQAGPETTNATAASYGKAAQSGNEGRIAEVINDIQPKQETIDAAKQLGLDPNDMLEAYTSGNDAFKAVQMGLASQDESALAAVKRDSIKRISERASKIIDDAGAMPDRLAMDDKFKTSFETTRKALKAKEDELYKPVNEGLSPRTQVDAVNTRNALDTMADDVGGYQHLSTVEKKVYDAISPMSENSGPLTYQRLKNMRSLVGAELDKSKTLFGSTEERNLSQLYSVLSKDRDSVAIAAGFGDQIKAANAVTAQRKMMEKRVHNLLGKDLTGDVTVKAKNALDGLYSGNTKPFTQLMRSMPDKEMRSQLIATGMRDMLRKGSRSDLAENINGLVDFYGELKRKGTVRLLAKELPPQTMRELESFYTFGREVKATNRFHIPNGKLNGFLQKFDQPGGFVDQLSKHGKMALIATAMGHVPVVGPVLNTSIASHMGAKAATRRTGAEAVQDLMTSPVWKDMVAAARTKPPAATQDKIVNHFDKRLSQLHAWKEFNRVLPAAEKEKIARVGIIGWLSGDSHEK</sequence>
<gene>
    <name evidence="2" type="ORF">D6029_06665</name>
</gene>
<dbReference type="RefSeq" id="WP_120064007.1">
    <property type="nucleotide sequence ID" value="NZ_QZWH01000010.1"/>
</dbReference>
<dbReference type="OrthoDB" id="6573118at2"/>
<organism evidence="2 3">
    <name type="scientific">Buttiauxella izardii</name>
    <dbReference type="NCBI Taxonomy" id="82991"/>
    <lineage>
        <taxon>Bacteria</taxon>
        <taxon>Pseudomonadati</taxon>
        <taxon>Pseudomonadota</taxon>
        <taxon>Gammaproteobacteria</taxon>
        <taxon>Enterobacterales</taxon>
        <taxon>Enterobacteriaceae</taxon>
        <taxon>Buttiauxella</taxon>
    </lineage>
</organism>
<dbReference type="Proteomes" id="UP000276295">
    <property type="component" value="Unassembled WGS sequence"/>
</dbReference>
<proteinExistence type="predicted"/>
<keyword evidence="3" id="KW-1185">Reference proteome</keyword>
<dbReference type="InterPro" id="IPR023346">
    <property type="entry name" value="Lysozyme-like_dom_sf"/>
</dbReference>
<dbReference type="AlphaFoldDB" id="A0A3A5JTL2"/>
<dbReference type="InterPro" id="IPR008258">
    <property type="entry name" value="Transglycosylase_SLT_dom_1"/>
</dbReference>
<dbReference type="Gene3D" id="1.10.530.10">
    <property type="match status" value="1"/>
</dbReference>
<dbReference type="EMBL" id="QZWH01000010">
    <property type="protein sequence ID" value="RJT26050.1"/>
    <property type="molecule type" value="Genomic_DNA"/>
</dbReference>
<dbReference type="Pfam" id="PF01464">
    <property type="entry name" value="SLT"/>
    <property type="match status" value="1"/>
</dbReference>
<comment type="caution">
    <text evidence="2">The sequence shown here is derived from an EMBL/GenBank/DDBJ whole genome shotgun (WGS) entry which is preliminary data.</text>
</comment>
<dbReference type="CDD" id="cd00254">
    <property type="entry name" value="LT-like"/>
    <property type="match status" value="1"/>
</dbReference>
<feature type="domain" description="Transglycosylase SLT" evidence="1">
    <location>
        <begin position="16"/>
        <end position="115"/>
    </location>
</feature>
<protein>
    <recommendedName>
        <fullName evidence="1">Transglycosylase SLT domain-containing protein</fullName>
    </recommendedName>
</protein>
<reference evidence="2 3" key="1">
    <citation type="submission" date="2018-09" db="EMBL/GenBank/DDBJ databases">
        <title>Draft genome sequence of Buttiauxella izardii CCUG 35510T.</title>
        <authorList>
            <person name="Salva-Serra F."/>
            <person name="Marathe N."/>
            <person name="Moore E."/>
            <person name="Stadler-Svensson L."/>
            <person name="Engstrom-Jakobsson H."/>
        </authorList>
    </citation>
    <scope>NUCLEOTIDE SEQUENCE [LARGE SCALE GENOMIC DNA]</scope>
    <source>
        <strain evidence="2 3">CCUG 35510</strain>
    </source>
</reference>
<evidence type="ECO:0000313" key="3">
    <source>
        <dbReference type="Proteomes" id="UP000276295"/>
    </source>
</evidence>
<evidence type="ECO:0000313" key="2">
    <source>
        <dbReference type="EMBL" id="RJT26050.1"/>
    </source>
</evidence>
<name>A0A3A5JTL2_9ENTR</name>